<name>A0AAJ1IA34_9SPIO</name>
<protein>
    <recommendedName>
        <fullName evidence="3">tRNA(Ile2) 2-agmatinylcytidine synthetase</fullName>
    </recommendedName>
</protein>
<evidence type="ECO:0000313" key="2">
    <source>
        <dbReference type="Proteomes" id="UP001221217"/>
    </source>
</evidence>
<organism evidence="1 2">
    <name type="scientific">Candidatus Thalassospirochaeta sargassi</name>
    <dbReference type="NCBI Taxonomy" id="3119039"/>
    <lineage>
        <taxon>Bacteria</taxon>
        <taxon>Pseudomonadati</taxon>
        <taxon>Spirochaetota</taxon>
        <taxon>Spirochaetia</taxon>
        <taxon>Spirochaetales</taxon>
        <taxon>Spirochaetaceae</taxon>
        <taxon>Candidatus Thalassospirochaeta</taxon>
    </lineage>
</organism>
<sequence>MNLLICIDDTDNLESRGTGSIAAEMTDIIKRSGWGGCGLISRHQLVLHEDVRYTSHNSSMCFGASIDEKYFTDLRIELSRYLAAESAEGSDPGMCIADIKKLDADIPLQHRIIEFGYRAKVEVLTKDAAYALADEAGIFLNEFGGNGEGVIGALAGIGLRLHGNDGEVKGGIGCFEQGRRFTVNSLLTHELISDVCTLEMDSLARHEEVFISWKAKPVLHEGFPVLLVRQKPEHDFWSTLVKNEMRNFGEERAIKPACEKFRFDVPEEHVGDGAENCYNCVYRRWTADSFSCMLGRHED</sequence>
<proteinExistence type="predicted"/>
<comment type="caution">
    <text evidence="1">The sequence shown here is derived from an EMBL/GenBank/DDBJ whole genome shotgun (WGS) entry which is preliminary data.</text>
</comment>
<dbReference type="EMBL" id="JAQQAL010000006">
    <property type="protein sequence ID" value="MDC7225457.1"/>
    <property type="molecule type" value="Genomic_DNA"/>
</dbReference>
<dbReference type="PANTHER" id="PTHR40705:SF2">
    <property type="entry name" value="DUF1743 DOMAIN-CONTAINING PROTEIN"/>
    <property type="match status" value="1"/>
</dbReference>
<evidence type="ECO:0008006" key="3">
    <source>
        <dbReference type="Google" id="ProtNLM"/>
    </source>
</evidence>
<dbReference type="PANTHER" id="PTHR40705">
    <property type="entry name" value="TRNA(ILE2) 2-AGMATINYLCYTIDINE SYNTHETASE TIAS"/>
    <property type="match status" value="1"/>
</dbReference>
<reference evidence="1 2" key="1">
    <citation type="submission" date="2022-12" db="EMBL/GenBank/DDBJ databases">
        <title>Metagenome assembled genome from gulf of manar.</title>
        <authorList>
            <person name="Kohli P."/>
            <person name="Pk S."/>
            <person name="Venkata Ramana C."/>
            <person name="Sasikala C."/>
        </authorList>
    </citation>
    <scope>NUCLEOTIDE SEQUENCE [LARGE SCALE GENOMIC DNA]</scope>
    <source>
        <strain evidence="1">JB008</strain>
    </source>
</reference>
<gene>
    <name evidence="1" type="ORF">PQJ61_01690</name>
</gene>
<dbReference type="AlphaFoldDB" id="A0AAJ1IA34"/>
<evidence type="ECO:0000313" key="1">
    <source>
        <dbReference type="EMBL" id="MDC7225457.1"/>
    </source>
</evidence>
<dbReference type="Gene3D" id="3.30.70.2200">
    <property type="match status" value="1"/>
</dbReference>
<dbReference type="Proteomes" id="UP001221217">
    <property type="component" value="Unassembled WGS sequence"/>
</dbReference>
<accession>A0AAJ1IA34</accession>